<dbReference type="EMBL" id="CAXHTB010000011">
    <property type="protein sequence ID" value="CAL0315870.1"/>
    <property type="molecule type" value="Genomic_DNA"/>
</dbReference>
<sequence>MGLGKKSKCLLKKVIKKEYFCSAFRWNSLHLQNTIMDTLVFKILSVVEAVVLVSTLCFFYLCYGGHF</sequence>
<accession>A0AAV1X2H1</accession>
<comment type="caution">
    <text evidence="2">The sequence shown here is derived from an EMBL/GenBank/DDBJ whole genome shotgun (WGS) entry which is preliminary data.</text>
</comment>
<dbReference type="Proteomes" id="UP001497480">
    <property type="component" value="Unassembled WGS sequence"/>
</dbReference>
<keyword evidence="1" id="KW-0472">Membrane</keyword>
<reference evidence="2 3" key="1">
    <citation type="submission" date="2024-03" db="EMBL/GenBank/DDBJ databases">
        <authorList>
            <person name="Martinez-Hernandez J."/>
        </authorList>
    </citation>
    <scope>NUCLEOTIDE SEQUENCE [LARGE SCALE GENOMIC DNA]</scope>
</reference>
<keyword evidence="3" id="KW-1185">Reference proteome</keyword>
<dbReference type="PANTHER" id="PTHR33726">
    <property type="entry name" value="TRANSMEMBRANE PROTEIN"/>
    <property type="match status" value="1"/>
</dbReference>
<dbReference type="AlphaFoldDB" id="A0AAV1X2H1"/>
<keyword evidence="1" id="KW-0812">Transmembrane</keyword>
<dbReference type="PANTHER" id="PTHR33726:SF8">
    <property type="entry name" value="TRANSMEMBRANE PROTEIN"/>
    <property type="match status" value="1"/>
</dbReference>
<name>A0AAV1X2H1_LUPLU</name>
<gene>
    <name evidence="2" type="ORF">LLUT_LOCUS16930</name>
</gene>
<evidence type="ECO:0000313" key="2">
    <source>
        <dbReference type="EMBL" id="CAL0315870.1"/>
    </source>
</evidence>
<keyword evidence="1" id="KW-1133">Transmembrane helix</keyword>
<evidence type="ECO:0000256" key="1">
    <source>
        <dbReference type="SAM" id="Phobius"/>
    </source>
</evidence>
<evidence type="ECO:0000313" key="3">
    <source>
        <dbReference type="Proteomes" id="UP001497480"/>
    </source>
</evidence>
<organism evidence="2 3">
    <name type="scientific">Lupinus luteus</name>
    <name type="common">European yellow lupine</name>
    <dbReference type="NCBI Taxonomy" id="3873"/>
    <lineage>
        <taxon>Eukaryota</taxon>
        <taxon>Viridiplantae</taxon>
        <taxon>Streptophyta</taxon>
        <taxon>Embryophyta</taxon>
        <taxon>Tracheophyta</taxon>
        <taxon>Spermatophyta</taxon>
        <taxon>Magnoliopsida</taxon>
        <taxon>eudicotyledons</taxon>
        <taxon>Gunneridae</taxon>
        <taxon>Pentapetalae</taxon>
        <taxon>rosids</taxon>
        <taxon>fabids</taxon>
        <taxon>Fabales</taxon>
        <taxon>Fabaceae</taxon>
        <taxon>Papilionoideae</taxon>
        <taxon>50 kb inversion clade</taxon>
        <taxon>genistoids sensu lato</taxon>
        <taxon>core genistoids</taxon>
        <taxon>Genisteae</taxon>
        <taxon>Lupinus</taxon>
    </lineage>
</organism>
<protein>
    <submittedName>
        <fullName evidence="2">Uncharacterized protein</fullName>
    </submittedName>
</protein>
<proteinExistence type="predicted"/>
<feature type="transmembrane region" description="Helical" evidence="1">
    <location>
        <begin position="39"/>
        <end position="63"/>
    </location>
</feature>